<sequence>MDALMAYDTFQTFGKRCQQRTNGAETRSHRHNVQSICRGAVPRYGVFNGLDGRECIAREHSLIPKAEMGLSRAGALHEQIQVRRRIPQDMVDECERTEFVVERERRKRSSTMYDTVHCVANRSDAALFNACPITHIIRWTALVTADNQTRARGPL</sequence>
<accession>A0ABQ8SCX2</accession>
<evidence type="ECO:0000313" key="2">
    <source>
        <dbReference type="Proteomes" id="UP001148838"/>
    </source>
</evidence>
<name>A0ABQ8SCX2_PERAM</name>
<dbReference type="Proteomes" id="UP001148838">
    <property type="component" value="Unassembled WGS sequence"/>
</dbReference>
<organism evidence="1 2">
    <name type="scientific">Periplaneta americana</name>
    <name type="common">American cockroach</name>
    <name type="synonym">Blatta americana</name>
    <dbReference type="NCBI Taxonomy" id="6978"/>
    <lineage>
        <taxon>Eukaryota</taxon>
        <taxon>Metazoa</taxon>
        <taxon>Ecdysozoa</taxon>
        <taxon>Arthropoda</taxon>
        <taxon>Hexapoda</taxon>
        <taxon>Insecta</taxon>
        <taxon>Pterygota</taxon>
        <taxon>Neoptera</taxon>
        <taxon>Polyneoptera</taxon>
        <taxon>Dictyoptera</taxon>
        <taxon>Blattodea</taxon>
        <taxon>Blattoidea</taxon>
        <taxon>Blattidae</taxon>
        <taxon>Blattinae</taxon>
        <taxon>Periplaneta</taxon>
    </lineage>
</organism>
<dbReference type="EMBL" id="JAJSOF020000029">
    <property type="protein sequence ID" value="KAJ4431768.1"/>
    <property type="molecule type" value="Genomic_DNA"/>
</dbReference>
<gene>
    <name evidence="1" type="ORF">ANN_20373</name>
</gene>
<reference evidence="1 2" key="1">
    <citation type="journal article" date="2022" name="Allergy">
        <title>Genome assembly and annotation of Periplaneta americana reveal a comprehensive cockroach allergen profile.</title>
        <authorList>
            <person name="Wang L."/>
            <person name="Xiong Q."/>
            <person name="Saelim N."/>
            <person name="Wang L."/>
            <person name="Nong W."/>
            <person name="Wan A.T."/>
            <person name="Shi M."/>
            <person name="Liu X."/>
            <person name="Cao Q."/>
            <person name="Hui J.H.L."/>
            <person name="Sookrung N."/>
            <person name="Leung T.F."/>
            <person name="Tungtrongchitr A."/>
            <person name="Tsui S.K.W."/>
        </authorList>
    </citation>
    <scope>NUCLEOTIDE SEQUENCE [LARGE SCALE GENOMIC DNA]</scope>
    <source>
        <strain evidence="1">PWHHKU_190912</strain>
    </source>
</reference>
<comment type="caution">
    <text evidence="1">The sequence shown here is derived from an EMBL/GenBank/DDBJ whole genome shotgun (WGS) entry which is preliminary data.</text>
</comment>
<proteinExistence type="predicted"/>
<protein>
    <submittedName>
        <fullName evidence="1">Uncharacterized protein</fullName>
    </submittedName>
</protein>
<keyword evidence="2" id="KW-1185">Reference proteome</keyword>
<evidence type="ECO:0000313" key="1">
    <source>
        <dbReference type="EMBL" id="KAJ4431768.1"/>
    </source>
</evidence>